<organism evidence="6 7">
    <name type="scientific">Microbacterium radiodurans</name>
    <dbReference type="NCBI Taxonomy" id="661398"/>
    <lineage>
        <taxon>Bacteria</taxon>
        <taxon>Bacillati</taxon>
        <taxon>Actinomycetota</taxon>
        <taxon>Actinomycetes</taxon>
        <taxon>Micrococcales</taxon>
        <taxon>Microbacteriaceae</taxon>
        <taxon>Microbacterium</taxon>
    </lineage>
</organism>
<reference evidence="7" key="1">
    <citation type="submission" date="2019-09" db="EMBL/GenBank/DDBJ databases">
        <title>Mumia zhuanghuii sp. nov. isolated from the intestinal contents of plateau pika (Ochotona curzoniae) in the Qinghai-Tibet plateau of China.</title>
        <authorList>
            <person name="Tian Z."/>
        </authorList>
    </citation>
    <scope>NUCLEOTIDE SEQUENCE [LARGE SCALE GENOMIC DNA]</scope>
    <source>
        <strain evidence="7">DSM 25564</strain>
    </source>
</reference>
<accession>A0A5J5ISU3</accession>
<evidence type="ECO:0000256" key="4">
    <source>
        <dbReference type="RuleBase" id="RU362075"/>
    </source>
</evidence>
<evidence type="ECO:0000259" key="5">
    <source>
        <dbReference type="Pfam" id="PF01593"/>
    </source>
</evidence>
<comment type="pathway">
    <text evidence="1 4">Carotenoid biosynthesis.</text>
</comment>
<comment type="caution">
    <text evidence="6">The sequence shown here is derived from an EMBL/GenBank/DDBJ whole genome shotgun (WGS) entry which is preliminary data.</text>
</comment>
<dbReference type="PANTHER" id="PTHR43734:SF1">
    <property type="entry name" value="PHYTOENE DESATURASE"/>
    <property type="match status" value="1"/>
</dbReference>
<dbReference type="InterPro" id="IPR014105">
    <property type="entry name" value="Carotenoid/retinoid_OxRdtase"/>
</dbReference>
<evidence type="ECO:0000256" key="1">
    <source>
        <dbReference type="ARBA" id="ARBA00004829"/>
    </source>
</evidence>
<gene>
    <name evidence="6" type="primary">crtI</name>
    <name evidence="6" type="ORF">F6B42_06770</name>
</gene>
<dbReference type="SUPFAM" id="SSF51905">
    <property type="entry name" value="FAD/NAD(P)-binding domain"/>
    <property type="match status" value="1"/>
</dbReference>
<protein>
    <submittedName>
        <fullName evidence="6">Phytoene desaturase</fullName>
    </submittedName>
</protein>
<dbReference type="EMBL" id="VYRZ01000002">
    <property type="protein sequence ID" value="KAA9086703.1"/>
    <property type="molecule type" value="Genomic_DNA"/>
</dbReference>
<keyword evidence="2 4" id="KW-0125">Carotenoid biosynthesis</keyword>
<name>A0A5J5ISU3_9MICO</name>
<dbReference type="RefSeq" id="WP_150418875.1">
    <property type="nucleotide sequence ID" value="NZ_VYRZ01000002.1"/>
</dbReference>
<dbReference type="Gene3D" id="3.50.50.60">
    <property type="entry name" value="FAD/NAD(P)-binding domain"/>
    <property type="match status" value="2"/>
</dbReference>
<comment type="similarity">
    <text evidence="4">Belongs to the carotenoid/retinoid oxidoreductase family.</text>
</comment>
<dbReference type="OrthoDB" id="9774675at2"/>
<evidence type="ECO:0000313" key="7">
    <source>
        <dbReference type="Proteomes" id="UP000327039"/>
    </source>
</evidence>
<evidence type="ECO:0000313" key="6">
    <source>
        <dbReference type="EMBL" id="KAA9086703.1"/>
    </source>
</evidence>
<keyword evidence="3 4" id="KW-0560">Oxidoreductase</keyword>
<dbReference type="Proteomes" id="UP000327039">
    <property type="component" value="Unassembled WGS sequence"/>
</dbReference>
<sequence>MSRPSSAVTGSQRVVVIGGGIAGLATAALLAEEGHSVVVVEARGETGGRAGSWEHDGFRFDTGPSWYLMPEVFDHFFALLGTSAAAELDLVPLSPAYRVYGEPEGTGPAEAVDVVSGRAEATALFESREAGAGDRLADYLDSAGDAYDLSVTKFLYDTYASSEGLRDPDLLRRLPTLAPLLTRSLVRHIESRFDDPILRQILGYPAVFLGSSPYDVPSLYHLMSHLDLDDAVLYPRGGFTEVIAAIERLAVARGVEVRTGIPVAQILTGTDGRARGVRLADTTELDADIVVSTADLHHTETVLLPPDQRSYPESWWRKRTPSFGALLVLLGVEGELPELAHHTLLFTRDWRENFEAISGRDATIPDPASLYVCRPSATDDTVAPAGAENLFVLVPIPADPALGRGGVDGAGDALIEAAADRAIDQIASWTGASDLRARIRVRRTIAPGDFAADLGAWRGNALGLAHTLGQSALFRPGNASKKVSGLLYAGGSVLPGIGLPMCLISAELVVKRLRGDTSAGPIAEPIADEAAIDGGADAGIATGTTTA</sequence>
<dbReference type="NCBIfam" id="TIGR02734">
    <property type="entry name" value="crtI_fam"/>
    <property type="match status" value="1"/>
</dbReference>
<dbReference type="InterPro" id="IPR036188">
    <property type="entry name" value="FAD/NAD-bd_sf"/>
</dbReference>
<dbReference type="GO" id="GO:0016117">
    <property type="term" value="P:carotenoid biosynthetic process"/>
    <property type="evidence" value="ECO:0007669"/>
    <property type="project" value="UniProtKB-KW"/>
</dbReference>
<dbReference type="GO" id="GO:0016491">
    <property type="term" value="F:oxidoreductase activity"/>
    <property type="evidence" value="ECO:0007669"/>
    <property type="project" value="UniProtKB-KW"/>
</dbReference>
<proteinExistence type="inferred from homology"/>
<evidence type="ECO:0000256" key="3">
    <source>
        <dbReference type="ARBA" id="ARBA00023002"/>
    </source>
</evidence>
<dbReference type="AlphaFoldDB" id="A0A5J5ISU3"/>
<dbReference type="InterPro" id="IPR002937">
    <property type="entry name" value="Amino_oxidase"/>
</dbReference>
<keyword evidence="7" id="KW-1185">Reference proteome</keyword>
<dbReference type="Pfam" id="PF01593">
    <property type="entry name" value="Amino_oxidase"/>
    <property type="match status" value="1"/>
</dbReference>
<dbReference type="PANTHER" id="PTHR43734">
    <property type="entry name" value="PHYTOENE DESATURASE"/>
    <property type="match status" value="1"/>
</dbReference>
<feature type="domain" description="Amine oxidase" evidence="5">
    <location>
        <begin position="21"/>
        <end position="512"/>
    </location>
</feature>
<evidence type="ECO:0000256" key="2">
    <source>
        <dbReference type="ARBA" id="ARBA00022746"/>
    </source>
</evidence>